<evidence type="ECO:0000256" key="8">
    <source>
        <dbReference type="HAMAP-Rule" id="MF_00082"/>
    </source>
</evidence>
<keyword evidence="2 8" id="KW-0055">Arginine biosynthesis</keyword>
<feature type="binding site" evidence="8">
    <location>
        <begin position="64"/>
        <end position="65"/>
    </location>
    <ligand>
        <name>substrate</name>
    </ligand>
</feature>
<evidence type="ECO:0000259" key="9">
    <source>
        <dbReference type="Pfam" id="PF00696"/>
    </source>
</evidence>
<comment type="function">
    <text evidence="8">Catalyzes the ATP-dependent phosphorylation of N-acetyl-L-glutamate.</text>
</comment>
<geneLocation type="plastid" evidence="10"/>
<feature type="binding site" evidence="8">
    <location>
        <position position="179"/>
    </location>
    <ligand>
        <name>substrate</name>
    </ligand>
</feature>
<comment type="pathway">
    <text evidence="1 8">Amino-acid biosynthesis; L-arginine biosynthesis; N(2)-acetyl-L-ornithine from L-glutamate: step 2/4.</text>
</comment>
<name>A0A1C9CBQ9_9FLOR</name>
<dbReference type="InterPro" id="IPR001057">
    <property type="entry name" value="Glu/AcGlu_kinase"/>
</dbReference>
<dbReference type="EMBL" id="KX284716">
    <property type="protein sequence ID" value="AOM65812.1"/>
    <property type="molecule type" value="Genomic_DNA"/>
</dbReference>
<evidence type="ECO:0000256" key="1">
    <source>
        <dbReference type="ARBA" id="ARBA00004828"/>
    </source>
</evidence>
<protein>
    <recommendedName>
        <fullName evidence="8">Acetylglutamate kinase</fullName>
        <ecNumber evidence="8">2.7.2.8</ecNumber>
    </recommendedName>
    <alternativeName>
        <fullName evidence="8">N-acetyl-L-glutamate 5-phosphotransferase</fullName>
    </alternativeName>
    <alternativeName>
        <fullName evidence="8">NAG kinase</fullName>
        <shortName evidence="8">NAGK</shortName>
    </alternativeName>
</protein>
<evidence type="ECO:0000256" key="6">
    <source>
        <dbReference type="ARBA" id="ARBA00022777"/>
    </source>
</evidence>
<dbReference type="InterPro" id="IPR037528">
    <property type="entry name" value="ArgB"/>
</dbReference>
<gene>
    <name evidence="8 10" type="primary">argB</name>
    <name evidence="10" type="ORF">Apop_122</name>
</gene>
<keyword evidence="5 8" id="KW-0547">Nucleotide-binding</keyword>
<comment type="similarity">
    <text evidence="8">Belongs to the acetylglutamate kinase family. ArgB subfamily.</text>
</comment>
<dbReference type="EC" id="2.7.2.8" evidence="8"/>
<comment type="catalytic activity">
    <reaction evidence="8">
        <text>N-acetyl-L-glutamate + ATP = N-acetyl-L-glutamyl 5-phosphate + ADP</text>
        <dbReference type="Rhea" id="RHEA:14629"/>
        <dbReference type="ChEBI" id="CHEBI:30616"/>
        <dbReference type="ChEBI" id="CHEBI:44337"/>
        <dbReference type="ChEBI" id="CHEBI:57936"/>
        <dbReference type="ChEBI" id="CHEBI:456216"/>
        <dbReference type="EC" id="2.7.2.8"/>
    </reaction>
</comment>
<keyword evidence="7 8" id="KW-0067">ATP-binding</keyword>
<dbReference type="InterPro" id="IPR036393">
    <property type="entry name" value="AceGlu_kinase-like_sf"/>
</dbReference>
<reference evidence="10" key="1">
    <citation type="journal article" date="2016" name="BMC Biol.">
        <title>Parallel evolution of highly conserved plastid genome architecture in red seaweeds and seed plants.</title>
        <authorList>
            <person name="Lee J."/>
            <person name="Cho C.H."/>
            <person name="Park S.I."/>
            <person name="Choi J.W."/>
            <person name="Song H.S."/>
            <person name="West J.A."/>
            <person name="Bhattacharya D."/>
            <person name="Yoon H.S."/>
        </authorList>
    </citation>
    <scope>NUCLEOTIDE SEQUENCE</scope>
</reference>
<dbReference type="GeneID" id="29073136"/>
<dbReference type="Pfam" id="PF00696">
    <property type="entry name" value="AA_kinase"/>
    <property type="match status" value="1"/>
</dbReference>
<dbReference type="PANTHER" id="PTHR23342">
    <property type="entry name" value="N-ACETYLGLUTAMATE SYNTHASE"/>
    <property type="match status" value="1"/>
</dbReference>
<dbReference type="FunFam" id="3.40.1160.10:FF:000004">
    <property type="entry name" value="Acetylglutamate kinase"/>
    <property type="match status" value="1"/>
</dbReference>
<feature type="domain" description="Aspartate/glutamate/uridylate kinase" evidence="9">
    <location>
        <begin position="25"/>
        <end position="261"/>
    </location>
</feature>
<dbReference type="CDD" id="cd04250">
    <property type="entry name" value="AAK_NAGK-C"/>
    <property type="match status" value="1"/>
</dbReference>
<dbReference type="UniPathway" id="UPA00068">
    <property type="reaction ID" value="UER00107"/>
</dbReference>
<evidence type="ECO:0000256" key="5">
    <source>
        <dbReference type="ARBA" id="ARBA00022741"/>
    </source>
</evidence>
<dbReference type="AlphaFoldDB" id="A0A1C9CBQ9"/>
<feature type="binding site" evidence="8">
    <location>
        <position position="86"/>
    </location>
    <ligand>
        <name>substrate</name>
    </ligand>
</feature>
<feature type="site" description="Transition state stabilizer" evidence="8">
    <location>
        <position position="29"/>
    </location>
</feature>
<dbReference type="InterPro" id="IPR041727">
    <property type="entry name" value="NAGK-C"/>
</dbReference>
<dbReference type="PANTHER" id="PTHR23342:SF0">
    <property type="entry name" value="N-ACETYLGLUTAMATE SYNTHASE, MITOCHONDRIAL"/>
    <property type="match status" value="1"/>
</dbReference>
<dbReference type="SUPFAM" id="SSF53633">
    <property type="entry name" value="Carbamate kinase-like"/>
    <property type="match status" value="1"/>
</dbReference>
<evidence type="ECO:0000256" key="3">
    <source>
        <dbReference type="ARBA" id="ARBA00022605"/>
    </source>
</evidence>
<keyword evidence="3 8" id="KW-0028">Amino-acid biosynthesis</keyword>
<feature type="site" description="Transition state stabilizer" evidence="8">
    <location>
        <position position="242"/>
    </location>
</feature>
<keyword evidence="10" id="KW-0934">Plastid</keyword>
<sequence>MLNEHECLETLTDVFPYIKQFSGQVIIIKYGGSVMLSNKIKQQVINDVVFLSYIGLYPVLVHGGGQAINFWLNKLQIESNFKDGVRVTNKITMEVVEMVLVGKINKELVSLITISGGKAVGLCGKDGALALSQPLNFEKMGYVGDIVSVNTQILNLLICNSYIPVVASTSCDKLGQTYNINADFLASRIAIALNAEKLVFLTDTPGILLNLKNTSTLIRVLNINRAYQLEKKGIISGGMIPKVHSCIDAVSHGVISAHIIDGRVSNSLLFSVLTRNHPGSTLVAS</sequence>
<dbReference type="InterPro" id="IPR004662">
    <property type="entry name" value="AcgluKinase_fam"/>
</dbReference>
<dbReference type="PRINTS" id="PR00474">
    <property type="entry name" value="GLU5KINASE"/>
</dbReference>
<dbReference type="GO" id="GO:0005737">
    <property type="term" value="C:cytoplasm"/>
    <property type="evidence" value="ECO:0007669"/>
    <property type="project" value="InterPro"/>
</dbReference>
<evidence type="ECO:0000313" key="10">
    <source>
        <dbReference type="EMBL" id="AOM65812.1"/>
    </source>
</evidence>
<evidence type="ECO:0000256" key="2">
    <source>
        <dbReference type="ARBA" id="ARBA00022571"/>
    </source>
</evidence>
<organism evidence="10">
    <name type="scientific">Apophlaea sinclairii</name>
    <dbReference type="NCBI Taxonomy" id="212746"/>
    <lineage>
        <taxon>Eukaryota</taxon>
        <taxon>Rhodophyta</taxon>
        <taxon>Florideophyceae</taxon>
        <taxon>Hildenbrandiophycidae</taxon>
        <taxon>Hildenbrandiales</taxon>
        <taxon>Hildenbrandiaceae</taxon>
        <taxon>Apophlaea</taxon>
    </lineage>
</organism>
<keyword evidence="6 8" id="KW-0418">Kinase</keyword>
<dbReference type="GO" id="GO:0042450">
    <property type="term" value="P:L-arginine biosynthetic process via ornithine"/>
    <property type="evidence" value="ECO:0007669"/>
    <property type="project" value="UniProtKB-UniRule"/>
</dbReference>
<proteinExistence type="inferred from homology"/>
<keyword evidence="4 8" id="KW-0808">Transferase</keyword>
<evidence type="ECO:0000256" key="7">
    <source>
        <dbReference type="ARBA" id="ARBA00022840"/>
    </source>
</evidence>
<dbReference type="Gene3D" id="3.40.1160.10">
    <property type="entry name" value="Acetylglutamate kinase-like"/>
    <property type="match status" value="1"/>
</dbReference>
<evidence type="ECO:0000256" key="4">
    <source>
        <dbReference type="ARBA" id="ARBA00022679"/>
    </source>
</evidence>
<dbReference type="RefSeq" id="YP_009296672.1">
    <property type="nucleotide sequence ID" value="NC_031172.1"/>
</dbReference>
<dbReference type="GO" id="GO:0003991">
    <property type="term" value="F:acetylglutamate kinase activity"/>
    <property type="evidence" value="ECO:0007669"/>
    <property type="project" value="UniProtKB-UniRule"/>
</dbReference>
<dbReference type="NCBIfam" id="TIGR00761">
    <property type="entry name" value="argB"/>
    <property type="match status" value="1"/>
</dbReference>
<dbReference type="HAMAP" id="MF_00082">
    <property type="entry name" value="ArgB"/>
    <property type="match status" value="1"/>
</dbReference>
<dbReference type="GO" id="GO:0005524">
    <property type="term" value="F:ATP binding"/>
    <property type="evidence" value="ECO:0007669"/>
    <property type="project" value="UniProtKB-UniRule"/>
</dbReference>
<dbReference type="PIRSF" id="PIRSF000728">
    <property type="entry name" value="NAGK"/>
    <property type="match status" value="1"/>
</dbReference>
<dbReference type="InterPro" id="IPR001048">
    <property type="entry name" value="Asp/Glu/Uridylate_kinase"/>
</dbReference>
<accession>A0A1C9CBQ9</accession>